<evidence type="ECO:0000256" key="1">
    <source>
        <dbReference type="SAM" id="SignalP"/>
    </source>
</evidence>
<dbReference type="InterPro" id="IPR029058">
    <property type="entry name" value="AB_hydrolase_fold"/>
</dbReference>
<keyword evidence="1" id="KW-0732">Signal</keyword>
<dbReference type="AlphaFoldDB" id="A0A1T5N950"/>
<evidence type="ECO:0000313" key="3">
    <source>
        <dbReference type="Proteomes" id="UP000190166"/>
    </source>
</evidence>
<dbReference type="Gene3D" id="3.40.50.1820">
    <property type="entry name" value="alpha/beta hydrolase"/>
    <property type="match status" value="1"/>
</dbReference>
<gene>
    <name evidence="2" type="ORF">SAMN05660461_0716</name>
</gene>
<protein>
    <recommendedName>
        <fullName evidence="4">Alpha/beta hydrolase family protein</fullName>
    </recommendedName>
</protein>
<dbReference type="NCBIfam" id="NF047580">
    <property type="entry name" value="BPSS1187_fam"/>
    <property type="match status" value="1"/>
</dbReference>
<reference evidence="2 3" key="1">
    <citation type="submission" date="2017-02" db="EMBL/GenBank/DDBJ databases">
        <authorList>
            <person name="Peterson S.W."/>
        </authorList>
    </citation>
    <scope>NUCLEOTIDE SEQUENCE [LARGE SCALE GENOMIC DNA]</scope>
    <source>
        <strain evidence="2 3">DSM 18108</strain>
    </source>
</reference>
<feature type="chain" id="PRO_5013205262" description="Alpha/beta hydrolase family protein" evidence="1">
    <location>
        <begin position="23"/>
        <end position="300"/>
    </location>
</feature>
<name>A0A1T5N950_9BACT</name>
<dbReference type="SUPFAM" id="SSF53474">
    <property type="entry name" value="alpha/beta-Hydrolases"/>
    <property type="match status" value="1"/>
</dbReference>
<accession>A0A1T5N950</accession>
<dbReference type="STRING" id="393003.SAMN05660461_0716"/>
<organism evidence="2 3">
    <name type="scientific">Chitinophaga ginsengisegetis</name>
    <dbReference type="NCBI Taxonomy" id="393003"/>
    <lineage>
        <taxon>Bacteria</taxon>
        <taxon>Pseudomonadati</taxon>
        <taxon>Bacteroidota</taxon>
        <taxon>Chitinophagia</taxon>
        <taxon>Chitinophagales</taxon>
        <taxon>Chitinophagaceae</taxon>
        <taxon>Chitinophaga</taxon>
    </lineage>
</organism>
<dbReference type="RefSeq" id="WP_079468031.1">
    <property type="nucleotide sequence ID" value="NZ_FUZZ01000001.1"/>
</dbReference>
<evidence type="ECO:0008006" key="4">
    <source>
        <dbReference type="Google" id="ProtNLM"/>
    </source>
</evidence>
<evidence type="ECO:0000313" key="2">
    <source>
        <dbReference type="EMBL" id="SKC96568.1"/>
    </source>
</evidence>
<dbReference type="Proteomes" id="UP000190166">
    <property type="component" value="Unassembled WGS sequence"/>
</dbReference>
<proteinExistence type="predicted"/>
<feature type="signal peptide" evidence="1">
    <location>
        <begin position="1"/>
        <end position="22"/>
    </location>
</feature>
<sequence>MLPTKPRLFIAAALLCSAVTQAQVKFRTIEPAATQQGLKTVHSPHLAAEPAAGNNRHQLIVMIPGTGGRATDFRTFDSSFAAMGYYVVTPDYVNTVITTVCSKSEDSTCFDHFRQEIMFGTPVSDKVEVDSANSLVNRFTKLLVYLAAQDRGWSEFVRNGQVRWDKIIAAGHSQGAGHAAYFGKQFRLRGVLMFSGPQDYLQYFNAPAHWQQERGRTPVNRYYAFLHAADPFNYQYQVQDVSAVSHRAVTDTTMVQPGMPVHSRNSILVTDVDRKDKHGSTLGTDFIAVWKYMISGATGN</sequence>
<keyword evidence="3" id="KW-1185">Reference proteome</keyword>
<dbReference type="EMBL" id="FUZZ01000001">
    <property type="protein sequence ID" value="SKC96568.1"/>
    <property type="molecule type" value="Genomic_DNA"/>
</dbReference>
<dbReference type="InterPro" id="IPR058180">
    <property type="entry name" value="BPSS1187-like"/>
</dbReference>